<feature type="coiled-coil region" evidence="1">
    <location>
        <begin position="71"/>
        <end position="98"/>
    </location>
</feature>
<feature type="transmembrane region" description="Helical" evidence="2">
    <location>
        <begin position="120"/>
        <end position="141"/>
    </location>
</feature>
<accession>A0A1G4VXP7</accession>
<feature type="coiled-coil region" evidence="1">
    <location>
        <begin position="157"/>
        <end position="192"/>
    </location>
</feature>
<dbReference type="STRING" id="329186.SAMN02927925_01966"/>
<sequence>MVSLLNGVAATAQNIEAVPEKPITKKALENQMSQILVNSANYNDVKLVKKVALEELHSDVMTLLSRNENDLSDARTIIENKNSEIKKLKSDVAAANAKVVASDTSNETFLFFGMQLDKNLYHAIMWSLVLTLLITVIFSAIRFKKANEITKNSKTILTEVEDELETFKRNAIEREQKLRRQLQDEIIKQKKMAEAS</sequence>
<evidence type="ECO:0000313" key="4">
    <source>
        <dbReference type="Proteomes" id="UP000182124"/>
    </source>
</evidence>
<reference evidence="3 4" key="1">
    <citation type="submission" date="2016-10" db="EMBL/GenBank/DDBJ databases">
        <authorList>
            <person name="de Groot N.N."/>
        </authorList>
    </citation>
    <scope>NUCLEOTIDE SEQUENCE [LARGE SCALE GENOMIC DNA]</scope>
    <source>
        <strain evidence="3 4">CGMCC 1.3801</strain>
    </source>
</reference>
<keyword evidence="2" id="KW-1133">Transmembrane helix</keyword>
<name>A0A1G4VXP7_9FLAO</name>
<keyword evidence="2" id="KW-0812">Transmembrane</keyword>
<evidence type="ECO:0000256" key="1">
    <source>
        <dbReference type="SAM" id="Coils"/>
    </source>
</evidence>
<dbReference type="Proteomes" id="UP000182124">
    <property type="component" value="Unassembled WGS sequence"/>
</dbReference>
<dbReference type="EMBL" id="FMTY01000004">
    <property type="protein sequence ID" value="SCX13506.1"/>
    <property type="molecule type" value="Genomic_DNA"/>
</dbReference>
<keyword evidence="2" id="KW-0472">Membrane</keyword>
<evidence type="ECO:0000256" key="2">
    <source>
        <dbReference type="SAM" id="Phobius"/>
    </source>
</evidence>
<keyword evidence="1" id="KW-0175">Coiled coil</keyword>
<organism evidence="3 4">
    <name type="scientific">Flavobacterium saliperosum</name>
    <dbReference type="NCBI Taxonomy" id="329186"/>
    <lineage>
        <taxon>Bacteria</taxon>
        <taxon>Pseudomonadati</taxon>
        <taxon>Bacteroidota</taxon>
        <taxon>Flavobacteriia</taxon>
        <taxon>Flavobacteriales</taxon>
        <taxon>Flavobacteriaceae</taxon>
        <taxon>Flavobacterium</taxon>
    </lineage>
</organism>
<proteinExistence type="predicted"/>
<dbReference type="eggNOG" id="ENOG502ZC2G">
    <property type="taxonomic scope" value="Bacteria"/>
</dbReference>
<gene>
    <name evidence="3" type="ORF">SAMN02927925_01966</name>
</gene>
<dbReference type="AlphaFoldDB" id="A0A1G4VXP7"/>
<evidence type="ECO:0000313" key="3">
    <source>
        <dbReference type="EMBL" id="SCX13506.1"/>
    </source>
</evidence>
<protein>
    <submittedName>
        <fullName evidence="3">Uncharacterized protein</fullName>
    </submittedName>
</protein>